<dbReference type="AlphaFoldDB" id="A0A915D7G2"/>
<dbReference type="WBParaSite" id="jg16529">
    <property type="protein sequence ID" value="jg16529"/>
    <property type="gene ID" value="jg16529"/>
</dbReference>
<dbReference type="PANTHER" id="PTHR11079:SF161">
    <property type="entry name" value="CMP_DCMP-TYPE DEAMINASE DOMAIN-CONTAINING PROTEIN"/>
    <property type="match status" value="1"/>
</dbReference>
<evidence type="ECO:0000313" key="3">
    <source>
        <dbReference type="WBParaSite" id="jg16529"/>
    </source>
</evidence>
<protein>
    <submittedName>
        <fullName evidence="3">CMP/dCMP-type deaminase domain-containing protein</fullName>
    </submittedName>
</protein>
<feature type="domain" description="CMP/dCMP-type deaminase" evidence="1">
    <location>
        <begin position="1"/>
        <end position="113"/>
    </location>
</feature>
<evidence type="ECO:0000313" key="2">
    <source>
        <dbReference type="Proteomes" id="UP000887574"/>
    </source>
</evidence>
<dbReference type="SUPFAM" id="SSF53927">
    <property type="entry name" value="Cytidine deaminase-like"/>
    <property type="match status" value="1"/>
</dbReference>
<dbReference type="GO" id="GO:0047974">
    <property type="term" value="F:guanosine deaminase activity"/>
    <property type="evidence" value="ECO:0007669"/>
    <property type="project" value="TreeGrafter"/>
</dbReference>
<dbReference type="InterPro" id="IPR002125">
    <property type="entry name" value="CMP_dCMP_dom"/>
</dbReference>
<dbReference type="PANTHER" id="PTHR11079">
    <property type="entry name" value="CYTOSINE DEAMINASE FAMILY MEMBER"/>
    <property type="match status" value="1"/>
</dbReference>
<evidence type="ECO:0000259" key="1">
    <source>
        <dbReference type="PROSITE" id="PS51747"/>
    </source>
</evidence>
<dbReference type="Gene3D" id="3.40.140.10">
    <property type="entry name" value="Cytidine Deaminase, domain 2"/>
    <property type="match status" value="1"/>
</dbReference>
<dbReference type="PROSITE" id="PS51747">
    <property type="entry name" value="CYT_DCMP_DEAMINASES_2"/>
    <property type="match status" value="1"/>
</dbReference>
<dbReference type="InterPro" id="IPR016193">
    <property type="entry name" value="Cytidine_deaminase-like"/>
</dbReference>
<accession>A0A915D7G2</accession>
<dbReference type="CDD" id="cd01285">
    <property type="entry name" value="nucleoside_deaminase"/>
    <property type="match status" value="1"/>
</dbReference>
<name>A0A915D7G2_9BILA</name>
<sequence>MAVEEACKGVEIKDGGPFGAVVVKENKIVAIGHNMVLITNDPTAHAEVTAIRNACKKLNTFDLTGCSLYSSCYPCPMSTALDAAAVGFDDQTFHDFVKNPHSDDKRQLARLVVDDYMLPFTNWNNLSDKKMMHNYNRQNNGQQPGDHRQMTLSDALFQSTGIPALPDQNQQPMTSMNSCLPSASSSASGRINPWINLNTANFMTNYSLLITGELWLMVAAVLRKDCRRHPTTTRLIF</sequence>
<proteinExistence type="predicted"/>
<dbReference type="Proteomes" id="UP000887574">
    <property type="component" value="Unplaced"/>
</dbReference>
<dbReference type="Pfam" id="PF00383">
    <property type="entry name" value="dCMP_cyt_deam_1"/>
    <property type="match status" value="1"/>
</dbReference>
<keyword evidence="2" id="KW-1185">Reference proteome</keyword>
<reference evidence="3" key="1">
    <citation type="submission" date="2022-11" db="UniProtKB">
        <authorList>
            <consortium name="WormBaseParasite"/>
        </authorList>
    </citation>
    <scope>IDENTIFICATION</scope>
</reference>
<dbReference type="GO" id="GO:0006152">
    <property type="term" value="P:purine nucleoside catabolic process"/>
    <property type="evidence" value="ECO:0007669"/>
    <property type="project" value="TreeGrafter"/>
</dbReference>
<organism evidence="2 3">
    <name type="scientific">Ditylenchus dipsaci</name>
    <dbReference type="NCBI Taxonomy" id="166011"/>
    <lineage>
        <taxon>Eukaryota</taxon>
        <taxon>Metazoa</taxon>
        <taxon>Ecdysozoa</taxon>
        <taxon>Nematoda</taxon>
        <taxon>Chromadorea</taxon>
        <taxon>Rhabditida</taxon>
        <taxon>Tylenchina</taxon>
        <taxon>Tylenchomorpha</taxon>
        <taxon>Sphaerularioidea</taxon>
        <taxon>Anguinidae</taxon>
        <taxon>Anguininae</taxon>
        <taxon>Ditylenchus</taxon>
    </lineage>
</organism>